<protein>
    <submittedName>
        <fullName evidence="2">Uncharacterized protein</fullName>
    </submittedName>
</protein>
<dbReference type="EMBL" id="CADCVJ010000015">
    <property type="protein sequence ID" value="CAA9462454.1"/>
    <property type="molecule type" value="Genomic_DNA"/>
</dbReference>
<proteinExistence type="predicted"/>
<reference evidence="2" key="1">
    <citation type="submission" date="2020-02" db="EMBL/GenBank/DDBJ databases">
        <authorList>
            <person name="Meier V. D."/>
        </authorList>
    </citation>
    <scope>NUCLEOTIDE SEQUENCE</scope>
    <source>
        <strain evidence="2">AVDCRST_MAG38</strain>
    </source>
</reference>
<gene>
    <name evidence="2" type="ORF">AVDCRST_MAG38-263</name>
</gene>
<accession>A0A6J4R2M5</accession>
<evidence type="ECO:0000256" key="1">
    <source>
        <dbReference type="SAM" id="Phobius"/>
    </source>
</evidence>
<feature type="transmembrane region" description="Helical" evidence="1">
    <location>
        <begin position="12"/>
        <end position="36"/>
    </location>
</feature>
<evidence type="ECO:0000313" key="2">
    <source>
        <dbReference type="EMBL" id="CAA9462454.1"/>
    </source>
</evidence>
<organism evidence="2">
    <name type="scientific">uncultured Solirubrobacteraceae bacterium</name>
    <dbReference type="NCBI Taxonomy" id="1162706"/>
    <lineage>
        <taxon>Bacteria</taxon>
        <taxon>Bacillati</taxon>
        <taxon>Actinomycetota</taxon>
        <taxon>Thermoleophilia</taxon>
        <taxon>Solirubrobacterales</taxon>
        <taxon>Solirubrobacteraceae</taxon>
        <taxon>environmental samples</taxon>
    </lineage>
</organism>
<keyword evidence="1" id="KW-0472">Membrane</keyword>
<keyword evidence="1" id="KW-1133">Transmembrane helix</keyword>
<keyword evidence="1" id="KW-0812">Transmembrane</keyword>
<sequence>MLVVRARVATFAAGAWLDGLIASTTVAALGVAFYLVPLLDDGAGAVVALIVTMAYPLGDLLLCSSRA</sequence>
<dbReference type="AlphaFoldDB" id="A0A6J4R2M5"/>
<feature type="transmembrane region" description="Helical" evidence="1">
    <location>
        <begin position="42"/>
        <end position="62"/>
    </location>
</feature>
<name>A0A6J4R2M5_9ACTN</name>